<evidence type="ECO:0000313" key="1">
    <source>
        <dbReference type="EMBL" id="KKM83801.1"/>
    </source>
</evidence>
<dbReference type="AlphaFoldDB" id="A0A0F9L8R2"/>
<accession>A0A0F9L8R2</accession>
<protein>
    <submittedName>
        <fullName evidence="1">Uncharacterized protein</fullName>
    </submittedName>
</protein>
<organism evidence="1">
    <name type="scientific">marine sediment metagenome</name>
    <dbReference type="NCBI Taxonomy" id="412755"/>
    <lineage>
        <taxon>unclassified sequences</taxon>
        <taxon>metagenomes</taxon>
        <taxon>ecological metagenomes</taxon>
    </lineage>
</organism>
<sequence length="56" mass="6477">MSLSSVKYGNVKCIIGEIIPRGVRPLHIRKDKECYFTVCDNGDVYCSRNEEYYDQA</sequence>
<gene>
    <name evidence="1" type="ORF">LCGC14_1305790</name>
</gene>
<dbReference type="EMBL" id="LAZR01007662">
    <property type="protein sequence ID" value="KKM83801.1"/>
    <property type="molecule type" value="Genomic_DNA"/>
</dbReference>
<comment type="caution">
    <text evidence="1">The sequence shown here is derived from an EMBL/GenBank/DDBJ whole genome shotgun (WGS) entry which is preliminary data.</text>
</comment>
<reference evidence="1" key="1">
    <citation type="journal article" date="2015" name="Nature">
        <title>Complex archaea that bridge the gap between prokaryotes and eukaryotes.</title>
        <authorList>
            <person name="Spang A."/>
            <person name="Saw J.H."/>
            <person name="Jorgensen S.L."/>
            <person name="Zaremba-Niedzwiedzka K."/>
            <person name="Martijn J."/>
            <person name="Lind A.E."/>
            <person name="van Eijk R."/>
            <person name="Schleper C."/>
            <person name="Guy L."/>
            <person name="Ettema T.J."/>
        </authorList>
    </citation>
    <scope>NUCLEOTIDE SEQUENCE</scope>
</reference>
<proteinExistence type="predicted"/>
<name>A0A0F9L8R2_9ZZZZ</name>